<reference evidence="2" key="1">
    <citation type="book" date="2010" name="EXTREMOPHILES" publisher="0:0-0">
        <title>Complete genome sequences of ten hyperthermophilic archaea reveal their metabolic capabilities and possible ecological roles.</title>
        <editorList>
            <person name="?"/>
        </editorList>
        <authorList>
            <person name="Ravin N.V."/>
            <person name="Mardanov A.V."/>
            <person name="Bonch-Osmolovskaya E.A."/>
            <person name="Skryabin K.G."/>
        </authorList>
    </citation>
    <scope>NUCLEOTIDE SEQUENCE [LARGE SCALE GENOMIC DNA]</scope>
    <source>
        <strain evidence="2">1505</strain>
    </source>
</reference>
<name>A0A3G1A7F8_9CREN</name>
<dbReference type="GeneID" id="16573732"/>
<dbReference type="EMBL" id="CP007493">
    <property type="protein sequence ID" value="AJB41234.1"/>
    <property type="molecule type" value="Genomic_DNA"/>
</dbReference>
<protein>
    <submittedName>
        <fullName evidence="1">Transcriptional regulator, PadR family</fullName>
    </submittedName>
</protein>
<evidence type="ECO:0000313" key="2">
    <source>
        <dbReference type="Proteomes" id="UP000266720"/>
    </source>
</evidence>
<dbReference type="STRING" id="697581.TCARB_0156"/>
<accession>A0A3G1A7F8</accession>
<dbReference type="AlphaFoldDB" id="A0A3G1A7F8"/>
<organism evidence="1 2">
    <name type="scientific">Thermofilum adornatum 1505</name>
    <dbReference type="NCBI Taxonomy" id="697581"/>
    <lineage>
        <taxon>Archaea</taxon>
        <taxon>Thermoproteota</taxon>
        <taxon>Thermoprotei</taxon>
        <taxon>Thermofilales</taxon>
        <taxon>Thermofilaceae</taxon>
        <taxon>Thermofilum</taxon>
    </lineage>
</organism>
<dbReference type="RefSeq" id="WP_020962740.1">
    <property type="nucleotide sequence ID" value="NZ_CP007493.1"/>
</dbReference>
<dbReference type="Proteomes" id="UP000266720">
    <property type="component" value="Chromosome"/>
</dbReference>
<evidence type="ECO:0000313" key="1">
    <source>
        <dbReference type="EMBL" id="AJB41234.1"/>
    </source>
</evidence>
<proteinExistence type="predicted"/>
<dbReference type="KEGG" id="tcb:TCARB_0156"/>
<gene>
    <name evidence="1" type="ORF">TCARB_0156</name>
</gene>
<sequence length="209" mass="23995">MAIDSEPATGGHTWKKGVLENFRLGKVYEPRLEDYILLLLYLDGRTPIYGEEVVHFILTIYPYAEVELSPSFFLPYSAIIENKLGELIEKKLAYRLKQNYRGTEKNIIKITEGGSDEARRLFKLFSESWLLVHNIVLRQGSEVLNELEALKKTYNGKSVTELIGLLASKLDAEGTFFIQHLSANSPGWMNYVYYLARQISKEKHSINPF</sequence>
<dbReference type="GeneID" id="25405613"/>